<dbReference type="PROSITE" id="PS51154">
    <property type="entry name" value="MACRO"/>
    <property type="match status" value="1"/>
</dbReference>
<evidence type="ECO:0000259" key="12">
    <source>
        <dbReference type="PROSITE" id="PS51154"/>
    </source>
</evidence>
<dbReference type="SMART" id="SM00184">
    <property type="entry name" value="RING"/>
    <property type="match status" value="1"/>
</dbReference>
<evidence type="ECO:0000256" key="10">
    <source>
        <dbReference type="SAM" id="MobiDB-lite"/>
    </source>
</evidence>
<feature type="compositionally biased region" description="Low complexity" evidence="10">
    <location>
        <begin position="185"/>
        <end position="201"/>
    </location>
</feature>
<dbReference type="GO" id="GO:0016567">
    <property type="term" value="P:protein ubiquitination"/>
    <property type="evidence" value="ECO:0007669"/>
    <property type="project" value="UniProtKB-UniRule"/>
</dbReference>
<feature type="region of interest" description="Disordered" evidence="10">
    <location>
        <begin position="344"/>
        <end position="374"/>
    </location>
</feature>
<dbReference type="EMBL" id="AB210667">
    <property type="protein sequence ID" value="BAE06672.1"/>
    <property type="molecule type" value="mRNA"/>
</dbReference>
<reference evidence="13" key="3">
    <citation type="submission" date="2005-04" db="EMBL/GenBank/DDBJ databases">
        <title>Expressed genes in Ciona intestinalis.</title>
        <authorList>
            <person name="Satou Y."/>
        </authorList>
    </citation>
    <scope>NUCLEOTIDE SEQUENCE</scope>
</reference>
<dbReference type="InterPro" id="IPR039399">
    <property type="entry name" value="Deltex_C_sf"/>
</dbReference>
<evidence type="ECO:0000256" key="7">
    <source>
        <dbReference type="ARBA" id="ARBA00022833"/>
    </source>
</evidence>
<dbReference type="GO" id="GO:0061630">
    <property type="term" value="F:ubiquitin protein ligase activity"/>
    <property type="evidence" value="ECO:0007669"/>
    <property type="project" value="UniProtKB-UniRule"/>
</dbReference>
<feature type="domain" description="Macro" evidence="12">
    <location>
        <begin position="1"/>
        <end position="138"/>
    </location>
</feature>
<accession>Q4H2V5</accession>
<dbReference type="InterPro" id="IPR039398">
    <property type="entry name" value="Deltex_fam"/>
</dbReference>
<dbReference type="CDD" id="cd16454">
    <property type="entry name" value="RING-H2_PA-TM-RING"/>
    <property type="match status" value="1"/>
</dbReference>
<dbReference type="Gene3D" id="3.40.220.10">
    <property type="entry name" value="Leucine Aminopeptidase, subunit E, domain 1"/>
    <property type="match status" value="1"/>
</dbReference>
<dbReference type="InterPro" id="IPR002589">
    <property type="entry name" value="Macro_dom"/>
</dbReference>
<gene>
    <name evidence="13" type="primary">Ci-Rhysin2/Deltex3-a</name>
</gene>
<comment type="catalytic activity">
    <reaction evidence="1 9">
        <text>S-ubiquitinyl-[E2 ubiquitin-conjugating enzyme]-L-cysteine + [acceptor protein]-L-lysine = [E2 ubiquitin-conjugating enzyme]-L-cysteine + N(6)-ubiquitinyl-[acceptor protein]-L-lysine.</text>
        <dbReference type="EC" id="2.3.2.27"/>
    </reaction>
</comment>
<dbReference type="GO" id="GO:0005737">
    <property type="term" value="C:cytoplasm"/>
    <property type="evidence" value="ECO:0007669"/>
    <property type="project" value="UniProtKB-SubCell"/>
</dbReference>
<dbReference type="GO" id="GO:0008270">
    <property type="term" value="F:zinc ion binding"/>
    <property type="evidence" value="ECO:0007669"/>
    <property type="project" value="UniProtKB-KW"/>
</dbReference>
<dbReference type="Gene3D" id="3.30.390.130">
    <property type="match status" value="1"/>
</dbReference>
<dbReference type="AlphaFoldDB" id="Q4H2V5"/>
<reference evidence="13" key="1">
    <citation type="journal article" date="2003" name="Dev. Genes Evol.">
        <title>Genomewide surveys of developmentally relevant genes in Ciona intestinalis.</title>
        <authorList>
            <person name="Satou Y."/>
            <person name="Satoh N."/>
        </authorList>
    </citation>
    <scope>NUCLEOTIDE SEQUENCE</scope>
</reference>
<keyword evidence="6 8" id="KW-0863">Zinc-finger</keyword>
<dbReference type="InterPro" id="IPR043472">
    <property type="entry name" value="Macro_dom-like"/>
</dbReference>
<evidence type="ECO:0000256" key="5">
    <source>
        <dbReference type="ARBA" id="ARBA00022723"/>
    </source>
</evidence>
<evidence type="ECO:0000256" key="6">
    <source>
        <dbReference type="ARBA" id="ARBA00022771"/>
    </source>
</evidence>
<keyword evidence="7 9" id="KW-0862">Zinc</keyword>
<keyword evidence="4 9" id="KW-0808">Transferase</keyword>
<evidence type="ECO:0000313" key="13">
    <source>
        <dbReference type="EMBL" id="BAE06672.1"/>
    </source>
</evidence>
<dbReference type="GO" id="GO:0007219">
    <property type="term" value="P:Notch signaling pathway"/>
    <property type="evidence" value="ECO:0007669"/>
    <property type="project" value="InterPro"/>
</dbReference>
<comment type="pathway">
    <text evidence="2 9">Protein modification; protein ubiquitination.</text>
</comment>
<keyword evidence="5 9" id="KW-0479">Metal-binding</keyword>
<dbReference type="SUPFAM" id="SSF57850">
    <property type="entry name" value="RING/U-box"/>
    <property type="match status" value="1"/>
</dbReference>
<dbReference type="InterPro" id="IPR001841">
    <property type="entry name" value="Znf_RING"/>
</dbReference>
<organism evidence="13">
    <name type="scientific">Ciona intestinalis</name>
    <name type="common">Transparent sea squirt</name>
    <name type="synonym">Ascidia intestinalis</name>
    <dbReference type="NCBI Taxonomy" id="7719"/>
    <lineage>
        <taxon>Eukaryota</taxon>
        <taxon>Metazoa</taxon>
        <taxon>Chordata</taxon>
        <taxon>Tunicata</taxon>
        <taxon>Ascidiacea</taxon>
        <taxon>Phlebobranchia</taxon>
        <taxon>Cionidae</taxon>
        <taxon>Ciona</taxon>
    </lineage>
</organism>
<dbReference type="SUPFAM" id="SSF52949">
    <property type="entry name" value="Macro domain-like"/>
    <property type="match status" value="1"/>
</dbReference>
<evidence type="ECO:0000256" key="4">
    <source>
        <dbReference type="ARBA" id="ARBA00022679"/>
    </source>
</evidence>
<feature type="compositionally biased region" description="Acidic residues" evidence="10">
    <location>
        <begin position="163"/>
        <end position="179"/>
    </location>
</feature>
<comment type="subcellular location">
    <subcellularLocation>
        <location evidence="9">Cytoplasm</location>
    </subcellularLocation>
</comment>
<evidence type="ECO:0000256" key="3">
    <source>
        <dbReference type="ARBA" id="ARBA00009413"/>
    </source>
</evidence>
<dbReference type="PROSITE" id="PS50089">
    <property type="entry name" value="ZF_RING_2"/>
    <property type="match status" value="1"/>
</dbReference>
<keyword evidence="9" id="KW-0963">Cytoplasm</keyword>
<dbReference type="PANTHER" id="PTHR12622">
    <property type="entry name" value="DELTEX-RELATED"/>
    <property type="match status" value="1"/>
</dbReference>
<dbReference type="InterPro" id="IPR013083">
    <property type="entry name" value="Znf_RING/FYVE/PHD"/>
</dbReference>
<dbReference type="EC" id="2.3.2.27" evidence="9"/>
<sequence>FEQVCQKAMKRRHRPLAVGEVVSVKAAGRLQCKKVLHLVGPQWYKYSNKQEAYQLLESGLLSVLEESDCCGVFTLALPPVATGVYGTPLNAFVQAMNTALTCFETSYPRSTRVLNYIRILSIDQSTVSILATMFSSSVKKDRSSSVDPSSHHHHTSAQPLGGNDEDIDGGEVPMEIDDVYDGHSSYKYQSNTQQSQQSTSQVTEKKSYAAAAKSSSHDTRAVSNIYENKVQLKQQTDEWKMTAEIFPQTASTEYMYHLHISIPSLHYQDMYRKTAYIPNVEGAREVIKRIGKLVKAKKLFQLKYSADPVCSCKLKSLAFNMFGIKENYMENLQNELLELEKKEYQKPTEKESEKEKNGKKEQENGKGKESNTEKEDEKEQCAICLDDINGSKIKTLPCKHKFHETCVNQALKVNNLCPICKQAVGKVKGNQPNGTMRDRIDHNTHLPGYERYGAIVIDYNFPSGIQGREHPNPGVQYTGTSRTAYLPDNGEGREVLRLLRKAFDARLIFTIGRSVTTGMDNQVTWNDIHHKTSLYGGATGFGYPDPDYLNRVKDELKAKGIQ</sequence>
<name>Q4H2V5_CIOIN</name>
<proteinExistence type="evidence at transcript level"/>
<dbReference type="Pfam" id="PF18102">
    <property type="entry name" value="DTC"/>
    <property type="match status" value="1"/>
</dbReference>
<dbReference type="Pfam" id="PF13639">
    <property type="entry name" value="zf-RING_2"/>
    <property type="match status" value="1"/>
</dbReference>
<evidence type="ECO:0000256" key="1">
    <source>
        <dbReference type="ARBA" id="ARBA00000900"/>
    </source>
</evidence>
<feature type="region of interest" description="Disordered" evidence="10">
    <location>
        <begin position="141"/>
        <end position="215"/>
    </location>
</feature>
<comment type="similarity">
    <text evidence="3 9">Belongs to the Deltex family.</text>
</comment>
<protein>
    <recommendedName>
        <fullName evidence="9">E3 ubiquitin-protein ligase</fullName>
        <ecNumber evidence="9">2.3.2.27</ecNumber>
    </recommendedName>
</protein>
<feature type="non-terminal residue" evidence="13">
    <location>
        <position position="1"/>
    </location>
</feature>
<dbReference type="Gene3D" id="3.30.40.10">
    <property type="entry name" value="Zinc/RING finger domain, C3HC4 (zinc finger)"/>
    <property type="match status" value="1"/>
</dbReference>
<feature type="domain" description="RING-type" evidence="11">
    <location>
        <begin position="381"/>
        <end position="421"/>
    </location>
</feature>
<evidence type="ECO:0000259" key="11">
    <source>
        <dbReference type="PROSITE" id="PS50089"/>
    </source>
</evidence>
<dbReference type="InterPro" id="IPR039396">
    <property type="entry name" value="Deltex_C"/>
</dbReference>
<dbReference type="UniPathway" id="UPA00143"/>
<evidence type="ECO:0000256" key="8">
    <source>
        <dbReference type="PROSITE-ProRule" id="PRU00175"/>
    </source>
</evidence>
<dbReference type="Pfam" id="PF01661">
    <property type="entry name" value="Macro"/>
    <property type="match status" value="1"/>
</dbReference>
<evidence type="ECO:0000256" key="9">
    <source>
        <dbReference type="RuleBase" id="RU367105"/>
    </source>
</evidence>
<evidence type="ECO:0000256" key="2">
    <source>
        <dbReference type="ARBA" id="ARBA00004906"/>
    </source>
</evidence>
<reference evidence="13" key="2">
    <citation type="journal article" date="2004" name="Development">
        <title>Gene expression profiles of transcription factors and signaling molecules in the ascidian embryo: towards a comprehensive understanding of gene networks.</title>
        <authorList>
            <person name="Imai K.S."/>
            <person name="Hino K."/>
            <person name="Yagi K."/>
            <person name="Satoh N."/>
            <person name="Satou Y."/>
        </authorList>
    </citation>
    <scope>NUCLEOTIDE SEQUENCE</scope>
</reference>
<dbReference type="CDD" id="cd09633">
    <property type="entry name" value="Deltex_C"/>
    <property type="match status" value="1"/>
</dbReference>